<dbReference type="PANTHER" id="PTHR13748:SF62">
    <property type="entry name" value="COBW DOMAIN-CONTAINING PROTEIN"/>
    <property type="match status" value="1"/>
</dbReference>
<name>A0A1T5LME3_9FIRM</name>
<dbReference type="RefSeq" id="WP_079492797.1">
    <property type="nucleotide sequence ID" value="NZ_FUZT01000007.1"/>
</dbReference>
<feature type="domain" description="CobW/HypB/UreG nucleotide-binding" evidence="1">
    <location>
        <begin position="6"/>
        <end position="177"/>
    </location>
</feature>
<accession>A0A1T5LME3</accession>
<reference evidence="2 3" key="1">
    <citation type="submission" date="2017-02" db="EMBL/GenBank/DDBJ databases">
        <authorList>
            <person name="Peterson S.W."/>
        </authorList>
    </citation>
    <scope>NUCLEOTIDE SEQUENCE [LARGE SCALE GENOMIC DNA]</scope>
    <source>
        <strain evidence="2 3">M1</strain>
    </source>
</reference>
<dbReference type="Gene3D" id="3.40.50.300">
    <property type="entry name" value="P-loop containing nucleotide triphosphate hydrolases"/>
    <property type="match status" value="1"/>
</dbReference>
<keyword evidence="3" id="KW-1185">Reference proteome</keyword>
<dbReference type="SUPFAM" id="SSF52540">
    <property type="entry name" value="P-loop containing nucleoside triphosphate hydrolases"/>
    <property type="match status" value="1"/>
</dbReference>
<sequence length="307" mass="34760">MKTKLYLVTGFLGAGKTTFLKKFIPALAPMRMHIIVNEFGKEGVDGPLLETIGASLKQISNGSIFCSCRIDEFEDELQNSLDNNPDCIVVEASGLADPTNIRAIVGEKKYNNKIQYCGGICLVDANRFKKVYSTARCVKKQIAASDIVFLNKIDKANKEKIVEVEKLVHMQRPDIPIYKTIHGEFEMKWIQNLILKDNVELNYKSQIPDITLQKMMLKIDEKIKYDQLLYFLNLIVEDTYRIKGFVKVEGVLYLVNCVGTMINVEPYYQGKEVNIGQIVVLSGEGLPLRKTIMNAISKYEGLFSIIK</sequence>
<dbReference type="Pfam" id="PF02492">
    <property type="entry name" value="cobW"/>
    <property type="match status" value="1"/>
</dbReference>
<dbReference type="InterPro" id="IPR027417">
    <property type="entry name" value="P-loop_NTPase"/>
</dbReference>
<proteinExistence type="predicted"/>
<evidence type="ECO:0000259" key="1">
    <source>
        <dbReference type="Pfam" id="PF02492"/>
    </source>
</evidence>
<dbReference type="InterPro" id="IPR003495">
    <property type="entry name" value="CobW/HypB/UreG_nucleotide-bd"/>
</dbReference>
<dbReference type="Proteomes" id="UP000190285">
    <property type="component" value="Unassembled WGS sequence"/>
</dbReference>
<organism evidence="2 3">
    <name type="scientific">Maledivibacter halophilus</name>
    <dbReference type="NCBI Taxonomy" id="36842"/>
    <lineage>
        <taxon>Bacteria</taxon>
        <taxon>Bacillati</taxon>
        <taxon>Bacillota</taxon>
        <taxon>Clostridia</taxon>
        <taxon>Peptostreptococcales</taxon>
        <taxon>Caminicellaceae</taxon>
        <taxon>Maledivibacter</taxon>
    </lineage>
</organism>
<dbReference type="GO" id="GO:0005737">
    <property type="term" value="C:cytoplasm"/>
    <property type="evidence" value="ECO:0007669"/>
    <property type="project" value="TreeGrafter"/>
</dbReference>
<gene>
    <name evidence="2" type="ORF">SAMN02194393_03096</name>
</gene>
<dbReference type="AlphaFoldDB" id="A0A1T5LME3"/>
<evidence type="ECO:0000313" key="3">
    <source>
        <dbReference type="Proteomes" id="UP000190285"/>
    </source>
</evidence>
<protein>
    <submittedName>
        <fullName evidence="2">GTPase, G3E family</fullName>
    </submittedName>
</protein>
<evidence type="ECO:0000313" key="2">
    <source>
        <dbReference type="EMBL" id="SKC77122.1"/>
    </source>
</evidence>
<dbReference type="InterPro" id="IPR051316">
    <property type="entry name" value="Zinc-reg_GTPase_activator"/>
</dbReference>
<dbReference type="EMBL" id="FUZT01000007">
    <property type="protein sequence ID" value="SKC77122.1"/>
    <property type="molecule type" value="Genomic_DNA"/>
</dbReference>
<dbReference type="STRING" id="36842.SAMN02194393_03096"/>
<dbReference type="OrthoDB" id="9808822at2"/>
<dbReference type="PANTHER" id="PTHR13748">
    <property type="entry name" value="COBW-RELATED"/>
    <property type="match status" value="1"/>
</dbReference>